<dbReference type="EMBL" id="SOCP01000023">
    <property type="protein sequence ID" value="TDV40372.1"/>
    <property type="molecule type" value="Genomic_DNA"/>
</dbReference>
<dbReference type="RefSeq" id="WP_133908321.1">
    <property type="nucleotide sequence ID" value="NZ_SOCP01000023.1"/>
</dbReference>
<keyword evidence="3" id="KW-0732">Signal</keyword>
<dbReference type="EC" id="3.1.1.-" evidence="3"/>
<dbReference type="OrthoDB" id="4308422at2"/>
<evidence type="ECO:0000259" key="4">
    <source>
        <dbReference type="Pfam" id="PF00135"/>
    </source>
</evidence>
<dbReference type="PROSITE" id="PS00122">
    <property type="entry name" value="CARBOXYLESTERASE_B_1"/>
    <property type="match status" value="1"/>
</dbReference>
<dbReference type="InterPro" id="IPR019826">
    <property type="entry name" value="Carboxylesterase_B_AS"/>
</dbReference>
<feature type="domain" description="Carboxylesterase type B" evidence="4">
    <location>
        <begin position="24"/>
        <end position="435"/>
    </location>
</feature>
<dbReference type="InterPro" id="IPR050309">
    <property type="entry name" value="Type-B_Carboxylest/Lipase"/>
</dbReference>
<dbReference type="Proteomes" id="UP000294927">
    <property type="component" value="Unassembled WGS sequence"/>
</dbReference>
<gene>
    <name evidence="5" type="ORF">CLV71_12382</name>
</gene>
<evidence type="ECO:0000256" key="3">
    <source>
        <dbReference type="RuleBase" id="RU361235"/>
    </source>
</evidence>
<evidence type="ECO:0000313" key="5">
    <source>
        <dbReference type="EMBL" id="TDV40372.1"/>
    </source>
</evidence>
<comment type="caution">
    <text evidence="5">The sequence shown here is derived from an EMBL/GenBank/DDBJ whole genome shotgun (WGS) entry which is preliminary data.</text>
</comment>
<feature type="chain" id="PRO_5021042325" description="Carboxylic ester hydrolase" evidence="3">
    <location>
        <begin position="22"/>
        <end position="473"/>
    </location>
</feature>
<dbReference type="InterPro" id="IPR029058">
    <property type="entry name" value="AB_hydrolase_fold"/>
</dbReference>
<dbReference type="GO" id="GO:0016787">
    <property type="term" value="F:hydrolase activity"/>
    <property type="evidence" value="ECO:0007669"/>
    <property type="project" value="UniProtKB-KW"/>
</dbReference>
<keyword evidence="2 3" id="KW-0378">Hydrolase</keyword>
<dbReference type="SUPFAM" id="SSF53474">
    <property type="entry name" value="alpha/beta-Hydrolases"/>
    <property type="match status" value="1"/>
</dbReference>
<evidence type="ECO:0000256" key="1">
    <source>
        <dbReference type="ARBA" id="ARBA00005964"/>
    </source>
</evidence>
<protein>
    <recommendedName>
        <fullName evidence="3">Carboxylic ester hydrolase</fullName>
        <ecNumber evidence="3">3.1.1.-</ecNumber>
    </recommendedName>
</protein>
<reference evidence="5 6" key="1">
    <citation type="submission" date="2019-03" db="EMBL/GenBank/DDBJ databases">
        <title>Genomic Encyclopedia of Archaeal and Bacterial Type Strains, Phase II (KMG-II): from individual species to whole genera.</title>
        <authorList>
            <person name="Goeker M."/>
        </authorList>
    </citation>
    <scope>NUCLEOTIDE SEQUENCE [LARGE SCALE GENOMIC DNA]</scope>
    <source>
        <strain evidence="5 6">DSM 45499</strain>
    </source>
</reference>
<evidence type="ECO:0000256" key="2">
    <source>
        <dbReference type="ARBA" id="ARBA00022801"/>
    </source>
</evidence>
<proteinExistence type="inferred from homology"/>
<dbReference type="AlphaFoldDB" id="A0A4R7UWM2"/>
<keyword evidence="6" id="KW-1185">Reference proteome</keyword>
<comment type="similarity">
    <text evidence="1 3">Belongs to the type-B carboxylesterase/lipase family.</text>
</comment>
<evidence type="ECO:0000313" key="6">
    <source>
        <dbReference type="Proteomes" id="UP000294927"/>
    </source>
</evidence>
<name>A0A4R7UWM2_9PSEU</name>
<dbReference type="Pfam" id="PF00135">
    <property type="entry name" value="COesterase"/>
    <property type="match status" value="1"/>
</dbReference>
<dbReference type="InterPro" id="IPR002018">
    <property type="entry name" value="CarbesteraseB"/>
</dbReference>
<dbReference type="Gene3D" id="3.40.50.1820">
    <property type="entry name" value="alpha/beta hydrolase"/>
    <property type="match status" value="1"/>
</dbReference>
<accession>A0A4R7UWM2</accession>
<dbReference type="PANTHER" id="PTHR11559">
    <property type="entry name" value="CARBOXYLESTERASE"/>
    <property type="match status" value="1"/>
</dbReference>
<organism evidence="5 6">
    <name type="scientific">Actinophytocola oryzae</name>
    <dbReference type="NCBI Taxonomy" id="502181"/>
    <lineage>
        <taxon>Bacteria</taxon>
        <taxon>Bacillati</taxon>
        <taxon>Actinomycetota</taxon>
        <taxon>Actinomycetes</taxon>
        <taxon>Pseudonocardiales</taxon>
        <taxon>Pseudonocardiaceae</taxon>
    </lineage>
</organism>
<feature type="signal peptide" evidence="3">
    <location>
        <begin position="1"/>
        <end position="21"/>
    </location>
</feature>
<sequence length="473" mass="50690">MNLKPLLLTAVAGLLSLGADAEPTAETRTYTGIRYAQAERWDPPRPVPLAPPTGEMPACPQPMDIPLAPPDQSENCLRLNVTTPATPGRRRPVLVYLHGGSFNYGAGANYRPDTLVTRGDVVAVTINYRLGPFGFLAHPELGPDAGNLGLADQQAALRWVRDNIAGFGGDPHNVTIMGQSAGGYSVCAHLASPHSAGLFHRAIVQSAGCTQGYRDQVEAEQQALGLAAALGCADAACLRGRTAAELVAASGAGHDEYRPVVGGELLPVSPAEAIATGRFNRVPVLIGGNHDEEAGRLAGLELAGMPPLTAAAYPAAVAENFDAAAEDVLARYPLTDHGSPSEALAAALTDRNWALQIDESRRLLARHVPVYAYEFAERDTPWFPGAPSASFPAGASHMLELPYLFSVRYLTPATQEDLRNTMIDRWTRFARTGDPGWQCFRDGRYVLSLASGLDGVHRTDYETDHKLAFWRER</sequence>